<feature type="transmembrane region" description="Helical" evidence="1">
    <location>
        <begin position="22"/>
        <end position="40"/>
    </location>
</feature>
<keyword evidence="3" id="KW-1185">Reference proteome</keyword>
<sequence length="153" mass="17080">MSDKIHGFLPATAETPNNRQRLFVRYTLGVLIDLVVLGLFAEFWDLVSVDSFSIALLAAVLLQLMLKLTIALEHQVAVFFKARAGGFMTFMRFFGAWLVLFGSKFAILEVITLAFGDKVRFDGPFHGVVALIAVVVVMIVAEEVPVRIYRRMA</sequence>
<reference evidence="2 3" key="1">
    <citation type="submission" date="2022-10" db="EMBL/GenBank/DDBJ databases">
        <title>Luteolibacter arcticus strain CCTCC AB 2014275, whole genome shotgun sequencing project.</title>
        <authorList>
            <person name="Zhao G."/>
            <person name="Shen L."/>
        </authorList>
    </citation>
    <scope>NUCLEOTIDE SEQUENCE [LARGE SCALE GENOMIC DNA]</scope>
    <source>
        <strain evidence="2 3">CCTCC AB 2014275</strain>
    </source>
</reference>
<proteinExistence type="predicted"/>
<keyword evidence="1" id="KW-0812">Transmembrane</keyword>
<name>A0ABT3GS63_9BACT</name>
<keyword evidence="1" id="KW-0472">Membrane</keyword>
<protein>
    <submittedName>
        <fullName evidence="2">Uncharacterized protein</fullName>
    </submittedName>
</protein>
<evidence type="ECO:0000256" key="1">
    <source>
        <dbReference type="SAM" id="Phobius"/>
    </source>
</evidence>
<dbReference type="Proteomes" id="UP001320876">
    <property type="component" value="Unassembled WGS sequence"/>
</dbReference>
<comment type="caution">
    <text evidence="2">The sequence shown here is derived from an EMBL/GenBank/DDBJ whole genome shotgun (WGS) entry which is preliminary data.</text>
</comment>
<evidence type="ECO:0000313" key="3">
    <source>
        <dbReference type="Proteomes" id="UP001320876"/>
    </source>
</evidence>
<evidence type="ECO:0000313" key="2">
    <source>
        <dbReference type="EMBL" id="MCW1926376.1"/>
    </source>
</evidence>
<feature type="transmembrane region" description="Helical" evidence="1">
    <location>
        <begin position="128"/>
        <end position="149"/>
    </location>
</feature>
<gene>
    <name evidence="2" type="ORF">OKA05_27745</name>
</gene>
<dbReference type="RefSeq" id="WP_264490484.1">
    <property type="nucleotide sequence ID" value="NZ_JAPDDT010000025.1"/>
</dbReference>
<dbReference type="EMBL" id="JAPDDT010000025">
    <property type="protein sequence ID" value="MCW1926376.1"/>
    <property type="molecule type" value="Genomic_DNA"/>
</dbReference>
<feature type="transmembrane region" description="Helical" evidence="1">
    <location>
        <begin position="52"/>
        <end position="72"/>
    </location>
</feature>
<keyword evidence="1" id="KW-1133">Transmembrane helix</keyword>
<organism evidence="2 3">
    <name type="scientific">Luteolibacter arcticus</name>
    <dbReference type="NCBI Taxonomy" id="1581411"/>
    <lineage>
        <taxon>Bacteria</taxon>
        <taxon>Pseudomonadati</taxon>
        <taxon>Verrucomicrobiota</taxon>
        <taxon>Verrucomicrobiia</taxon>
        <taxon>Verrucomicrobiales</taxon>
        <taxon>Verrucomicrobiaceae</taxon>
        <taxon>Luteolibacter</taxon>
    </lineage>
</organism>
<feature type="transmembrane region" description="Helical" evidence="1">
    <location>
        <begin position="93"/>
        <end position="116"/>
    </location>
</feature>
<accession>A0ABT3GS63</accession>